<sequence length="205" mass="23099">MGTRDARVDAYIAKASPFAQPILNELRDRVHEGCPEATETIKWGMPFFEYHGLLANMSAFKAHCAFGFWKGGSMMKAEGAEASDEAMGQFGRITQLKELPARKSFVALVKKAARRNLDLASGAIEKPVQKRVPKPELPVPDFFAAALKKNKKAAEQFTAMPPSHRREYIEWLTDAKTEATREKRLATALEWIAEGKGRNWKYEKR</sequence>
<gene>
    <name evidence="2" type="ORF">ESZ00_02685</name>
</gene>
<dbReference type="Gene3D" id="3.90.1150.200">
    <property type="match status" value="1"/>
</dbReference>
<dbReference type="Proteomes" id="UP000290253">
    <property type="component" value="Unassembled WGS sequence"/>
</dbReference>
<organism evidence="2 3">
    <name type="scientific">Silvibacterium dinghuense</name>
    <dbReference type="NCBI Taxonomy" id="1560006"/>
    <lineage>
        <taxon>Bacteria</taxon>
        <taxon>Pseudomonadati</taxon>
        <taxon>Acidobacteriota</taxon>
        <taxon>Terriglobia</taxon>
        <taxon>Terriglobales</taxon>
        <taxon>Acidobacteriaceae</taxon>
        <taxon>Silvibacterium</taxon>
    </lineage>
</organism>
<proteinExistence type="predicted"/>
<dbReference type="RefSeq" id="WP_129206646.1">
    <property type="nucleotide sequence ID" value="NZ_BMGU01000001.1"/>
</dbReference>
<dbReference type="OrthoDB" id="115213at2"/>
<dbReference type="Pfam" id="PF08818">
    <property type="entry name" value="DUF1801"/>
    <property type="match status" value="1"/>
</dbReference>
<keyword evidence="3" id="KW-1185">Reference proteome</keyword>
<evidence type="ECO:0000259" key="1">
    <source>
        <dbReference type="Pfam" id="PF08818"/>
    </source>
</evidence>
<protein>
    <recommendedName>
        <fullName evidence="1">YdhG-like domain-containing protein</fullName>
    </recommendedName>
</protein>
<comment type="caution">
    <text evidence="2">The sequence shown here is derived from an EMBL/GenBank/DDBJ whole genome shotgun (WGS) entry which is preliminary data.</text>
</comment>
<evidence type="ECO:0000313" key="2">
    <source>
        <dbReference type="EMBL" id="RXS96864.1"/>
    </source>
</evidence>
<accession>A0A4Q1SH49</accession>
<evidence type="ECO:0000313" key="3">
    <source>
        <dbReference type="Proteomes" id="UP000290253"/>
    </source>
</evidence>
<dbReference type="AlphaFoldDB" id="A0A4Q1SH49"/>
<reference evidence="2 3" key="1">
    <citation type="journal article" date="2016" name="Int. J. Syst. Evol. Microbiol.">
        <title>Acidipila dinghuensis sp. nov., an acidobacterium isolated from forest soil.</title>
        <authorList>
            <person name="Jiang Y.W."/>
            <person name="Wang J."/>
            <person name="Chen M.H."/>
            <person name="Lv Y.Y."/>
            <person name="Qiu L.H."/>
        </authorList>
    </citation>
    <scope>NUCLEOTIDE SEQUENCE [LARGE SCALE GENOMIC DNA]</scope>
    <source>
        <strain evidence="2 3">DHOF10</strain>
    </source>
</reference>
<dbReference type="Pfam" id="PF13376">
    <property type="entry name" value="OmdA"/>
    <property type="match status" value="1"/>
</dbReference>
<dbReference type="SUPFAM" id="SSF159888">
    <property type="entry name" value="YdhG-like"/>
    <property type="match status" value="1"/>
</dbReference>
<feature type="domain" description="YdhG-like" evidence="1">
    <location>
        <begin position="20"/>
        <end position="112"/>
    </location>
</feature>
<name>A0A4Q1SH49_9BACT</name>
<dbReference type="InterPro" id="IPR014922">
    <property type="entry name" value="YdhG-like"/>
</dbReference>
<dbReference type="EMBL" id="SDMK01000001">
    <property type="protein sequence ID" value="RXS96864.1"/>
    <property type="molecule type" value="Genomic_DNA"/>
</dbReference>